<sequence>MVRIIMLIIIMCATLPIFSQKIQGKAIYKTHRKIDVKLDSKKVGGNSDIQKAINEQLKKQFQKTYVLSFTSQESTYKQKEKLSKPEFSTGGVQIEIVGNGSVNDVLYKNLSENRYLNKTEISGKLFLINDKFLDLKWEMTGETKTIGKYTCYKAVREQQIESVSFTSSEEGKDKKERKKEIEETIAWYTPEIPISNGPGMHGGLPGLILEIQEGKQTIVCSEIVINPSKKIEIKEPTKGKKVTQEKFDKIMREKNEEMMERFKNRRKSKDGSSFSIEIQG</sequence>
<name>A0ABP1FGT3_9FLAO</name>
<evidence type="ECO:0008006" key="4">
    <source>
        <dbReference type="Google" id="ProtNLM"/>
    </source>
</evidence>
<comment type="caution">
    <text evidence="2">The sequence shown here is derived from an EMBL/GenBank/DDBJ whole genome shotgun (WGS) entry which is preliminary data.</text>
</comment>
<keyword evidence="3" id="KW-1185">Reference proteome</keyword>
<feature type="compositionally biased region" description="Polar residues" evidence="1">
    <location>
        <begin position="271"/>
        <end position="280"/>
    </location>
</feature>
<dbReference type="Proteomes" id="UP001497602">
    <property type="component" value="Unassembled WGS sequence"/>
</dbReference>
<gene>
    <name evidence="2" type="ORF">T190115A13A_80111</name>
</gene>
<dbReference type="InterPro" id="IPR005901">
    <property type="entry name" value="GLPGLI"/>
</dbReference>
<protein>
    <recommendedName>
        <fullName evidence="4">GLPGLI family protein</fullName>
    </recommendedName>
</protein>
<dbReference type="Pfam" id="PF09697">
    <property type="entry name" value="Porph_ging"/>
    <property type="match status" value="1"/>
</dbReference>
<feature type="region of interest" description="Disordered" evidence="1">
    <location>
        <begin position="261"/>
        <end position="280"/>
    </location>
</feature>
<organism evidence="2 3">
    <name type="scientific">Tenacibaculum vairaonense</name>
    <dbReference type="NCBI Taxonomy" id="3137860"/>
    <lineage>
        <taxon>Bacteria</taxon>
        <taxon>Pseudomonadati</taxon>
        <taxon>Bacteroidota</taxon>
        <taxon>Flavobacteriia</taxon>
        <taxon>Flavobacteriales</taxon>
        <taxon>Flavobacteriaceae</taxon>
        <taxon>Tenacibaculum</taxon>
    </lineage>
</organism>
<evidence type="ECO:0000256" key="1">
    <source>
        <dbReference type="SAM" id="MobiDB-lite"/>
    </source>
</evidence>
<accession>A0ABP1FGT3</accession>
<dbReference type="EMBL" id="CAXJRC010000045">
    <property type="protein sequence ID" value="CAL2108536.1"/>
    <property type="molecule type" value="Genomic_DNA"/>
</dbReference>
<dbReference type="NCBIfam" id="TIGR01200">
    <property type="entry name" value="GLPGLI"/>
    <property type="match status" value="1"/>
</dbReference>
<proteinExistence type="predicted"/>
<evidence type="ECO:0000313" key="3">
    <source>
        <dbReference type="Proteomes" id="UP001497602"/>
    </source>
</evidence>
<dbReference type="RefSeq" id="WP_348740133.1">
    <property type="nucleotide sequence ID" value="NZ_CAXJRC010000045.1"/>
</dbReference>
<reference evidence="2 3" key="1">
    <citation type="submission" date="2024-05" db="EMBL/GenBank/DDBJ databases">
        <authorList>
            <person name="Duchaud E."/>
        </authorList>
    </citation>
    <scope>NUCLEOTIDE SEQUENCE [LARGE SCALE GENOMIC DNA]</scope>
    <source>
        <strain evidence="2">Ena-SAMPLE-TAB-13-05-2024-13:56:06:370-140305</strain>
    </source>
</reference>
<evidence type="ECO:0000313" key="2">
    <source>
        <dbReference type="EMBL" id="CAL2108536.1"/>
    </source>
</evidence>